<dbReference type="Proteomes" id="UP000325313">
    <property type="component" value="Unassembled WGS sequence"/>
</dbReference>
<evidence type="ECO:0000313" key="5">
    <source>
        <dbReference type="EMBL" id="KAA1119782.1"/>
    </source>
</evidence>
<feature type="signal peptide" evidence="1">
    <location>
        <begin position="1"/>
        <end position="22"/>
    </location>
</feature>
<comment type="caution">
    <text evidence="3">The sequence shown here is derived from an EMBL/GenBank/DDBJ whole genome shotgun (WGS) entry which is preliminary data.</text>
</comment>
<evidence type="ECO:0000313" key="2">
    <source>
        <dbReference type="EMBL" id="KAA1084352.1"/>
    </source>
</evidence>
<dbReference type="Proteomes" id="UP000324748">
    <property type="component" value="Unassembled WGS sequence"/>
</dbReference>
<accession>A0A5B0NWR5</accession>
<evidence type="ECO:0000313" key="6">
    <source>
        <dbReference type="Proteomes" id="UP000324748"/>
    </source>
</evidence>
<dbReference type="EMBL" id="VDEP01000376">
    <property type="protein sequence ID" value="KAA1092259.1"/>
    <property type="molecule type" value="Genomic_DNA"/>
</dbReference>
<evidence type="ECO:0000256" key="1">
    <source>
        <dbReference type="SAM" id="SignalP"/>
    </source>
</evidence>
<keyword evidence="6" id="KW-1185">Reference proteome</keyword>
<dbReference type="EMBL" id="VSWC01000118">
    <property type="protein sequence ID" value="KAA1084352.1"/>
    <property type="molecule type" value="Genomic_DNA"/>
</dbReference>
<dbReference type="EMBL" id="VSWC01000001">
    <property type="protein sequence ID" value="KAA1119782.1"/>
    <property type="molecule type" value="Genomic_DNA"/>
</dbReference>
<proteinExistence type="predicted"/>
<reference evidence="6 7" key="1">
    <citation type="submission" date="2019-05" db="EMBL/GenBank/DDBJ databases">
        <title>Emergence of the Ug99 lineage of the wheat stem rust pathogen through somatic hybridization.</title>
        <authorList>
            <person name="Li F."/>
            <person name="Upadhyaya N.M."/>
            <person name="Sperschneider J."/>
            <person name="Matny O."/>
            <person name="Nguyen-Phuc H."/>
            <person name="Mago R."/>
            <person name="Raley C."/>
            <person name="Miller M.E."/>
            <person name="Silverstein K.A.T."/>
            <person name="Henningsen E."/>
            <person name="Hirsch C.D."/>
            <person name="Visser B."/>
            <person name="Pretorius Z.A."/>
            <person name="Steffenson B.J."/>
            <person name="Schwessinger B."/>
            <person name="Dodds P.N."/>
            <person name="Figueroa M."/>
        </authorList>
    </citation>
    <scope>NUCLEOTIDE SEQUENCE [LARGE SCALE GENOMIC DNA]</scope>
    <source>
        <strain evidence="2">21-0</strain>
        <strain evidence="3 7">Ug99</strain>
    </source>
</reference>
<name>A0A5B0NWR5_PUCGR</name>
<dbReference type="OrthoDB" id="2507948at2759"/>
<protein>
    <submittedName>
        <fullName evidence="3">Uncharacterized protein</fullName>
    </submittedName>
</protein>
<dbReference type="EMBL" id="VDEP01000304">
    <property type="protein sequence ID" value="KAA1109629.1"/>
    <property type="molecule type" value="Genomic_DNA"/>
</dbReference>
<organism evidence="3 7">
    <name type="scientific">Puccinia graminis f. sp. tritici</name>
    <dbReference type="NCBI Taxonomy" id="56615"/>
    <lineage>
        <taxon>Eukaryota</taxon>
        <taxon>Fungi</taxon>
        <taxon>Dikarya</taxon>
        <taxon>Basidiomycota</taxon>
        <taxon>Pucciniomycotina</taxon>
        <taxon>Pucciniomycetes</taxon>
        <taxon>Pucciniales</taxon>
        <taxon>Pucciniaceae</taxon>
        <taxon>Puccinia</taxon>
    </lineage>
</organism>
<keyword evidence="1" id="KW-0732">Signal</keyword>
<evidence type="ECO:0000313" key="7">
    <source>
        <dbReference type="Proteomes" id="UP000325313"/>
    </source>
</evidence>
<gene>
    <name evidence="2" type="ORF">PGT21_025239</name>
    <name evidence="5" type="ORF">PGT21_033883</name>
    <name evidence="3" type="ORF">PGTUg99_009451</name>
    <name evidence="4" type="ORF">PGTUg99_028299</name>
</gene>
<sequence>MQLPGALSLTSLLVSFAMSAYAIYPPPNDYIMSMGLDWANGYQSVYNAKGEDAFRWYKNYDTPRPGISTSRLADGSSKTVFSLESSNDWCDAPKRFLQYRYPNQPWAERDYRLQLRRHRADMWHFNYPDKSGTRRYYRFNKNSSNMGGRIYRVARGQKDVLEGLLRSNVRYDKWWNDPKGRNTFTLSIVDEAPVPEMVMLMALVLEHSLICDRK</sequence>
<dbReference type="AlphaFoldDB" id="A0A5B0NWR5"/>
<feature type="chain" id="PRO_5033473954" evidence="1">
    <location>
        <begin position="23"/>
        <end position="214"/>
    </location>
</feature>
<evidence type="ECO:0000313" key="3">
    <source>
        <dbReference type="EMBL" id="KAA1092259.1"/>
    </source>
</evidence>
<evidence type="ECO:0000313" key="4">
    <source>
        <dbReference type="EMBL" id="KAA1109629.1"/>
    </source>
</evidence>